<feature type="compositionally biased region" description="Low complexity" evidence="3">
    <location>
        <begin position="795"/>
        <end position="831"/>
    </location>
</feature>
<protein>
    <submittedName>
        <fullName evidence="6">Nuclear polyadenylated RNA-binding protein, putative</fullName>
    </submittedName>
</protein>
<dbReference type="PANTHER" id="PTHR13968:SF26">
    <property type="entry name" value="RRM DOMAIN-CONTAINING PROTEIN"/>
    <property type="match status" value="1"/>
</dbReference>
<proteinExistence type="predicted"/>
<reference evidence="6 7" key="1">
    <citation type="journal article" date="2009" name="Genome Res.">
        <title>Comparative genomics of the fungal pathogens Candida dubliniensis and Candida albicans.</title>
        <authorList>
            <person name="Jackson A.P."/>
            <person name="Gamble J.A."/>
            <person name="Yeomans T."/>
            <person name="Moran G.P."/>
            <person name="Saunders D."/>
            <person name="Harris D."/>
            <person name="Aslett M."/>
            <person name="Barrell J.F."/>
            <person name="Butler G."/>
            <person name="Citiulo F."/>
            <person name="Coleman D.C."/>
            <person name="de Groot P.W.J."/>
            <person name="Goodwin T.J."/>
            <person name="Quail M.A."/>
            <person name="McQuillan J."/>
            <person name="Munro C.A."/>
            <person name="Pain A."/>
            <person name="Poulter R.T."/>
            <person name="Rajandream M.A."/>
            <person name="Renauld H."/>
            <person name="Spiering M.J."/>
            <person name="Tivey A."/>
            <person name="Gow N.A.R."/>
            <person name="Barrell B."/>
            <person name="Sullivan D.J."/>
            <person name="Berriman M."/>
        </authorList>
    </citation>
    <scope>NUCLEOTIDE SEQUENCE [LARGE SCALE GENOMIC DNA]</scope>
    <source>
        <strain evidence="7">CD36 / ATCC MYA-646 / CBS 7987 / NCPF 3949 / NRRL Y-17841</strain>
    </source>
</reference>
<evidence type="ECO:0000256" key="3">
    <source>
        <dbReference type="SAM" id="MobiDB-lite"/>
    </source>
</evidence>
<dbReference type="InterPro" id="IPR012677">
    <property type="entry name" value="Nucleotide-bd_a/b_plait_sf"/>
</dbReference>
<feature type="region of interest" description="Disordered" evidence="3">
    <location>
        <begin position="742"/>
        <end position="842"/>
    </location>
</feature>
<dbReference type="GeneID" id="8048581"/>
<feature type="domain" description="RRM" evidence="4">
    <location>
        <begin position="364"/>
        <end position="435"/>
    </location>
</feature>
<keyword evidence="7" id="KW-1185">Reference proteome</keyword>
<evidence type="ECO:0000259" key="4">
    <source>
        <dbReference type="PROSITE" id="PS50102"/>
    </source>
</evidence>
<dbReference type="CGD" id="CAL0000159856">
    <property type="gene designation" value="Cd36_62850"/>
</dbReference>
<evidence type="ECO:0000256" key="1">
    <source>
        <dbReference type="ARBA" id="ARBA00022884"/>
    </source>
</evidence>
<feature type="region of interest" description="Disordered" evidence="3">
    <location>
        <begin position="1"/>
        <end position="247"/>
    </location>
</feature>
<dbReference type="VEuPathDB" id="FungiDB:CD36_62850"/>
<keyword evidence="1 2" id="KW-0694">RNA-binding</keyword>
<feature type="compositionally biased region" description="Acidic residues" evidence="3">
    <location>
        <begin position="185"/>
        <end position="199"/>
    </location>
</feature>
<feature type="compositionally biased region" description="Polar residues" evidence="3">
    <location>
        <begin position="231"/>
        <end position="246"/>
    </location>
</feature>
<evidence type="ECO:0000313" key="5">
    <source>
        <dbReference type="CGD" id="CAL0000159856"/>
    </source>
</evidence>
<dbReference type="InterPro" id="IPR051186">
    <property type="entry name" value="RRM_HNRPC/RALY_subfam"/>
</dbReference>
<dbReference type="PANTHER" id="PTHR13968">
    <property type="entry name" value="HETEROGENEOUS NUCLEAR RIBONUCLEOPROTEIN"/>
    <property type="match status" value="1"/>
</dbReference>
<feature type="compositionally biased region" description="Polar residues" evidence="3">
    <location>
        <begin position="135"/>
        <end position="146"/>
    </location>
</feature>
<dbReference type="Gene3D" id="3.30.70.330">
    <property type="match status" value="1"/>
</dbReference>
<evidence type="ECO:0000313" key="7">
    <source>
        <dbReference type="Proteomes" id="UP000002605"/>
    </source>
</evidence>
<accession>B9WIX1</accession>
<dbReference type="GO" id="GO:0003723">
    <property type="term" value="F:RNA binding"/>
    <property type="evidence" value="ECO:0007669"/>
    <property type="project" value="UniProtKB-UniRule"/>
</dbReference>
<dbReference type="SUPFAM" id="SSF54928">
    <property type="entry name" value="RNA-binding domain, RBD"/>
    <property type="match status" value="1"/>
</dbReference>
<feature type="compositionally biased region" description="Pro residues" evidence="3">
    <location>
        <begin position="660"/>
        <end position="678"/>
    </location>
</feature>
<dbReference type="KEGG" id="cdu:CD36_62850"/>
<evidence type="ECO:0000256" key="2">
    <source>
        <dbReference type="PROSITE-ProRule" id="PRU00176"/>
    </source>
</evidence>
<dbReference type="eggNOG" id="KOG0118">
    <property type="taxonomic scope" value="Eukaryota"/>
</dbReference>
<dbReference type="HOGENOM" id="CLU_012324_0_0_1"/>
<evidence type="ECO:0000313" key="6">
    <source>
        <dbReference type="EMBL" id="CAX41189.1"/>
    </source>
</evidence>
<feature type="region of interest" description="Disordered" evidence="3">
    <location>
        <begin position="587"/>
        <end position="725"/>
    </location>
</feature>
<feature type="compositionally biased region" description="Basic and acidic residues" evidence="3">
    <location>
        <begin position="34"/>
        <end position="50"/>
    </location>
</feature>
<feature type="compositionally biased region" description="Polar residues" evidence="3">
    <location>
        <begin position="21"/>
        <end position="33"/>
    </location>
</feature>
<dbReference type="InterPro" id="IPR035979">
    <property type="entry name" value="RBD_domain_sf"/>
</dbReference>
<feature type="compositionally biased region" description="Acidic residues" evidence="3">
    <location>
        <begin position="51"/>
        <end position="69"/>
    </location>
</feature>
<feature type="compositionally biased region" description="Basic and acidic residues" evidence="3">
    <location>
        <begin position="612"/>
        <end position="626"/>
    </location>
</feature>
<dbReference type="PROSITE" id="PS50102">
    <property type="entry name" value="RRM"/>
    <property type="match status" value="1"/>
</dbReference>
<name>B9WIX1_CANDC</name>
<feature type="compositionally biased region" description="Basic and acidic residues" evidence="3">
    <location>
        <begin position="90"/>
        <end position="103"/>
    </location>
</feature>
<feature type="compositionally biased region" description="Polar residues" evidence="3">
    <location>
        <begin position="693"/>
        <end position="715"/>
    </location>
</feature>
<gene>
    <name evidence="5" type="ordered locus">Cd36_62850</name>
    <name evidence="6" type="ORF">CD36_62850</name>
</gene>
<dbReference type="OrthoDB" id="10044938at2759"/>
<dbReference type="RefSeq" id="XP_002421033.1">
    <property type="nucleotide sequence ID" value="XM_002420988.1"/>
</dbReference>
<dbReference type="Pfam" id="PF00076">
    <property type="entry name" value="RRM_1"/>
    <property type="match status" value="1"/>
</dbReference>
<dbReference type="AlphaFoldDB" id="B9WIX1"/>
<feature type="compositionally biased region" description="Basic and acidic residues" evidence="3">
    <location>
        <begin position="8"/>
        <end position="20"/>
    </location>
</feature>
<sequence length="842" mass="93088">MEVNPVNLHKEETEEKKDVSQQDSGAAETLTTASDEKHAVEAGDEVSREQDVDDDENDKDSQPDDEQNQEETTIDHALPADSATTTEQDGENRTEPEEVKEPVESNETEQVTATDEPDVQKSTNEIVRELFADATPTTENKSSSPGDNLESEDYDPESAFADNNVEKDSISNDYSENQENKDNSDYEPEFKEEEEEAEEAERKSPVATGFSSKKPHGLAGLPPKPPVNATVKPSTAAITEESSSQQRLKDAYDAIINSPIGRDPEFLRLPAEEQVDAIKDQLQKLGIDLSSGSHPINFDQVYSYNKPFKNLKDPIPLVPIGEFCRRPNITAAMTPEEEQEYAEFIERENYYLNLQNWDEFPDKSRLFIGNLPANTISKQDLFRIFSKYGEVIQIAIKAGYGFAQFRTGEACLECIKGETDIPLHNKILRLDASRPQKSRRPGHPEINNPNMSGRGRERVRDESEDQDQQPSHKKRKGSIDCQVYVTGKSSVFFIRKVKKAFAMSQVTIDVEDVTQRNISEVLSEAAYSGVLAACVIKEQKVDIQTFENTPDGGIKFDEYADVEPEEGAEIVLKAKVKKYGDRLPAYVPQDTSYHDNSRSHTAGPAHSSGPRRGGERNRGSRRGDRHGGRRGGYGAHNNDYGHGRGRGSNYDSWNQQPYGSVPPPPQQQPYGSVPPPPSSSSSRQPHSYGQPYYGNQQPSYGSPVQQPAINQWNSPVQPPQNPANNLLQGLNAAQIQSMIQLLQSQQQGAPPPQGNYGQPSRPGPAPNTYGGMGYNNNYGSNAPSLAPQPQGPNDNTANQVQALLAQLQQSNQQGNAYGQNSSQNQQGQGSSFYDTLSRLAKQ</sequence>
<dbReference type="Proteomes" id="UP000002605">
    <property type="component" value="Chromosome 6"/>
</dbReference>
<dbReference type="InterPro" id="IPR000504">
    <property type="entry name" value="RRM_dom"/>
</dbReference>
<feature type="region of interest" description="Disordered" evidence="3">
    <location>
        <begin position="432"/>
        <end position="478"/>
    </location>
</feature>
<dbReference type="EMBL" id="FM992693">
    <property type="protein sequence ID" value="CAX41189.1"/>
    <property type="molecule type" value="Genomic_DNA"/>
</dbReference>
<feature type="compositionally biased region" description="Low complexity" evidence="3">
    <location>
        <begin position="679"/>
        <end position="690"/>
    </location>
</feature>
<organism evidence="6 7">
    <name type="scientific">Candida dubliniensis (strain CD36 / ATCC MYA-646 / CBS 7987 / NCPF 3949 / NRRL Y-17841)</name>
    <name type="common">Yeast</name>
    <dbReference type="NCBI Taxonomy" id="573826"/>
    <lineage>
        <taxon>Eukaryota</taxon>
        <taxon>Fungi</taxon>
        <taxon>Dikarya</taxon>
        <taxon>Ascomycota</taxon>
        <taxon>Saccharomycotina</taxon>
        <taxon>Pichiomycetes</taxon>
        <taxon>Debaryomycetaceae</taxon>
        <taxon>Candida/Lodderomyces clade</taxon>
        <taxon>Candida</taxon>
    </lineage>
</organism>
<dbReference type="SMART" id="SM00360">
    <property type="entry name" value="RRM"/>
    <property type="match status" value="1"/>
</dbReference>